<feature type="transmembrane region" description="Helical" evidence="1">
    <location>
        <begin position="12"/>
        <end position="33"/>
    </location>
</feature>
<dbReference type="InterPro" id="IPR009612">
    <property type="entry name" value="IcmF-rel"/>
</dbReference>
<dbReference type="InterPro" id="IPR027417">
    <property type="entry name" value="P-loop_NTPase"/>
</dbReference>
<feature type="domain" description="Type VI secretion system component TssM1 N-terminal" evidence="4">
    <location>
        <begin position="201"/>
        <end position="462"/>
    </location>
</feature>
<keyword evidence="1" id="KW-0812">Transmembrane</keyword>
<dbReference type="InterPro" id="IPR010623">
    <property type="entry name" value="IcmF_C"/>
</dbReference>
<dbReference type="Proteomes" id="UP001595556">
    <property type="component" value="Unassembled WGS sequence"/>
</dbReference>
<proteinExistence type="predicted"/>
<reference evidence="6" key="1">
    <citation type="journal article" date="2019" name="Int. J. Syst. Evol. Microbiol.">
        <title>The Global Catalogue of Microorganisms (GCM) 10K type strain sequencing project: providing services to taxonomists for standard genome sequencing and annotation.</title>
        <authorList>
            <consortium name="The Broad Institute Genomics Platform"/>
            <consortium name="The Broad Institute Genome Sequencing Center for Infectious Disease"/>
            <person name="Wu L."/>
            <person name="Ma J."/>
        </authorList>
    </citation>
    <scope>NUCLEOTIDE SEQUENCE [LARGE SCALE GENOMIC DNA]</scope>
    <source>
        <strain evidence="6">KCTC 52168</strain>
    </source>
</reference>
<protein>
    <submittedName>
        <fullName evidence="5">Type VI secretion system membrane subunit TssM</fullName>
    </submittedName>
</protein>
<dbReference type="Pfam" id="PF06744">
    <property type="entry name" value="IcmF_C"/>
    <property type="match status" value="1"/>
</dbReference>
<organism evidence="5 6">
    <name type="scientific">Piscinibacterium candidicorallinum</name>
    <dbReference type="NCBI Taxonomy" id="1793872"/>
    <lineage>
        <taxon>Bacteria</taxon>
        <taxon>Pseudomonadati</taxon>
        <taxon>Pseudomonadota</taxon>
        <taxon>Betaproteobacteria</taxon>
        <taxon>Burkholderiales</taxon>
        <taxon>Piscinibacterium</taxon>
    </lineage>
</organism>
<dbReference type="Gene3D" id="3.40.50.300">
    <property type="entry name" value="P-loop containing nucleotide triphosphate hydrolases"/>
    <property type="match status" value="1"/>
</dbReference>
<feature type="domain" description="IcmF-related" evidence="3">
    <location>
        <begin position="514"/>
        <end position="827"/>
    </location>
</feature>
<sequence length="1206" mass="134584">MKKIFGFIFNKWTLLILGLLALSLLIWWVGPLIAIGSIRPLDPEWARWTLIGLIVLFFVARRLWAVWKARRASDQMAASLAAQSVAPAEKAGDKEVAVLDARFKEALDTLKKSNLSGAKWNQRFGSGYLYHLPWYMFIGAPGSGKTTSLLNSGLEFPLAEKFGKEAIRGVGGTRNCDWWFTNEAILLDTAGRYTTQTSNKEEDAGAWQGFLQLLRKARPRRPINGILLTISVQDLLSQAQPDRERHGTTLRQRVQELYSQLGLRIPIYVLVTKTDLLPGFMEYFENLGKEERAQVLGFTLPFKETQNGLDRAALGNTFSREFAAIEKRLFDGLIDRLEAERDPQRRALVYGFPEQFAGIRDVLGEFLVHTFSSSNFDDAPLIRGVYFTSGTQEDTPIDRIMGLLARSFKVERRVLPSRSSTGRSYFITKLLKDVVFAESELAGTNLKWERRRSLINAAAMALICLAGVATVTAWAFSFVRNKEYLANVATKVPDVTKTVTGFDNVATTDVLQVLPALEDLRKVAIAPPVESDFSAPTSMKFGLFQGDKIDSAAQAAYQRLLTDAFLPRVALRIEEILRKTQADNPEMMYEALKAYLMMHETEHYSADALKAIILADWTDSLPRGVTVDQRQALERHLIALLDRGIVVSPLPMDKALVENARTILSRLSLPQRVYSRMKRLGVGSEFPEFNAVRAGGPNISNIFTRASGIPMTRGPAGMFSYDGYYSGFLKQVDVAAQQLAAEERWVMGLNDQQRQFNLNDANAKLNLSKEVRRIYLEEYAREWKKYLGDIRLRKIKDLNDAIAVTQVLSSVDSPMRSLFRAVAKETTLAEKLDGGQIDKKLNEAAREVDKARESLNKIFSSDRPAAGASSSETLEQLLVDNQFRDIRAWVKAPTPGQPAQIDESVRLLGELYTFMQQVRTAVGSGMAVPQSDVPNKVKAEADRLPAEVREPMNDLVKASTETALTGTRINLGELIQANITPFCTQAISGRYPVVRGSNRDITPEDFAAMFRPGGKMDGFMLDKLFQYVDTTTKVWTFRTTGTGGASMGAAGDSESLAQFQRAQAIRDTFFRNGGNAPSLRLDFRPVEMDASIQQFSIDVDGQQVRYAHGPQVPSSVVWPGSAGRSQVRIQISPPTSSGQSAMIFEGPWALFRMFDRMKIEGSNQPERFRVTFDIDGRKATFDVQTSSVLNPFTMSELRQFGCPTKL</sequence>
<dbReference type="CDD" id="cd00882">
    <property type="entry name" value="Ras_like_GTPase"/>
    <property type="match status" value="1"/>
</dbReference>
<dbReference type="InterPro" id="IPR025743">
    <property type="entry name" value="TssM1_N"/>
</dbReference>
<evidence type="ECO:0000256" key="1">
    <source>
        <dbReference type="SAM" id="Phobius"/>
    </source>
</evidence>
<comment type="caution">
    <text evidence="5">The sequence shown here is derived from an EMBL/GenBank/DDBJ whole genome shotgun (WGS) entry which is preliminary data.</text>
</comment>
<keyword evidence="1" id="KW-0472">Membrane</keyword>
<dbReference type="SUPFAM" id="SSF52540">
    <property type="entry name" value="P-loop containing nucleoside triphosphate hydrolases"/>
    <property type="match status" value="1"/>
</dbReference>
<dbReference type="Pfam" id="PF06761">
    <property type="entry name" value="IcmF-related"/>
    <property type="match status" value="1"/>
</dbReference>
<evidence type="ECO:0000259" key="2">
    <source>
        <dbReference type="Pfam" id="PF06744"/>
    </source>
</evidence>
<evidence type="ECO:0000259" key="4">
    <source>
        <dbReference type="Pfam" id="PF14331"/>
    </source>
</evidence>
<dbReference type="Pfam" id="PF14331">
    <property type="entry name" value="IcmF-related_N"/>
    <property type="match status" value="1"/>
</dbReference>
<feature type="transmembrane region" description="Helical" evidence="1">
    <location>
        <begin position="45"/>
        <end position="64"/>
    </location>
</feature>
<dbReference type="InterPro" id="IPR053156">
    <property type="entry name" value="T6SS_TssM-like"/>
</dbReference>
<dbReference type="EMBL" id="JBHRTI010000004">
    <property type="protein sequence ID" value="MFC3147620.1"/>
    <property type="molecule type" value="Genomic_DNA"/>
</dbReference>
<feature type="transmembrane region" description="Helical" evidence="1">
    <location>
        <begin position="454"/>
        <end position="476"/>
    </location>
</feature>
<keyword evidence="1" id="KW-1133">Transmembrane helix</keyword>
<name>A0ABV7H5Z6_9BURK</name>
<keyword evidence="6" id="KW-1185">Reference proteome</keyword>
<gene>
    <name evidence="5" type="primary">tssM</name>
    <name evidence="5" type="ORF">ACFOEN_08195</name>
</gene>
<dbReference type="PANTHER" id="PTHR36153:SF1">
    <property type="entry name" value="TYPE VI SECRETION SYSTEM COMPONENT TSSM1"/>
    <property type="match status" value="1"/>
</dbReference>
<dbReference type="InterPro" id="IPR017731">
    <property type="entry name" value="TssM1-like"/>
</dbReference>
<evidence type="ECO:0000259" key="3">
    <source>
        <dbReference type="Pfam" id="PF06761"/>
    </source>
</evidence>
<evidence type="ECO:0000313" key="6">
    <source>
        <dbReference type="Proteomes" id="UP001595556"/>
    </source>
</evidence>
<accession>A0ABV7H5Z6</accession>
<dbReference type="RefSeq" id="WP_377302879.1">
    <property type="nucleotide sequence ID" value="NZ_CP180191.1"/>
</dbReference>
<evidence type="ECO:0000313" key="5">
    <source>
        <dbReference type="EMBL" id="MFC3147620.1"/>
    </source>
</evidence>
<feature type="domain" description="Type VI secretion system IcmF C-terminal" evidence="2">
    <location>
        <begin position="1083"/>
        <end position="1187"/>
    </location>
</feature>
<dbReference type="PANTHER" id="PTHR36153">
    <property type="entry name" value="INNER MEMBRANE PROTEIN-RELATED"/>
    <property type="match status" value="1"/>
</dbReference>
<dbReference type="NCBIfam" id="TIGR03348">
    <property type="entry name" value="VI_IcmF"/>
    <property type="match status" value="1"/>
</dbReference>